<evidence type="ECO:0000259" key="4">
    <source>
        <dbReference type="PROSITE" id="PS50943"/>
    </source>
</evidence>
<dbReference type="GO" id="GO:0003677">
    <property type="term" value="F:DNA binding"/>
    <property type="evidence" value="ECO:0007669"/>
    <property type="project" value="UniProtKB-KW"/>
</dbReference>
<keyword evidence="3" id="KW-0804">Transcription</keyword>
<comment type="caution">
    <text evidence="5">The sequence shown here is derived from an EMBL/GenBank/DDBJ whole genome shotgun (WGS) entry which is preliminary data.</text>
</comment>
<feature type="domain" description="HTH cro/C1-type" evidence="4">
    <location>
        <begin position="22"/>
        <end position="77"/>
    </location>
</feature>
<dbReference type="PROSITE" id="PS50943">
    <property type="entry name" value="HTH_CROC1"/>
    <property type="match status" value="1"/>
</dbReference>
<dbReference type="PANTHER" id="PTHR46797">
    <property type="entry name" value="HTH-TYPE TRANSCRIPTIONAL REGULATOR"/>
    <property type="match status" value="1"/>
</dbReference>
<organism evidence="5 6">
    <name type="scientific">Flavonifractor plautii</name>
    <name type="common">Fusobacterium plautii</name>
    <dbReference type="NCBI Taxonomy" id="292800"/>
    <lineage>
        <taxon>Bacteria</taxon>
        <taxon>Bacillati</taxon>
        <taxon>Bacillota</taxon>
        <taxon>Clostridia</taxon>
        <taxon>Eubacteriales</taxon>
        <taxon>Oscillospiraceae</taxon>
        <taxon>Flavonifractor</taxon>
    </lineage>
</organism>
<name>A0A6I2RN29_FLAPL</name>
<evidence type="ECO:0000313" key="6">
    <source>
        <dbReference type="Proteomes" id="UP000429811"/>
    </source>
</evidence>
<dbReference type="GO" id="GO:0005829">
    <property type="term" value="C:cytosol"/>
    <property type="evidence" value="ECO:0007669"/>
    <property type="project" value="TreeGrafter"/>
</dbReference>
<dbReference type="RefSeq" id="WP_083831474.1">
    <property type="nucleotide sequence ID" value="NZ_BAABXT010000001.1"/>
</dbReference>
<gene>
    <name evidence="5" type="ORF">GKE90_17870</name>
</gene>
<dbReference type="GO" id="GO:0003700">
    <property type="term" value="F:DNA-binding transcription factor activity"/>
    <property type="evidence" value="ECO:0007669"/>
    <property type="project" value="TreeGrafter"/>
</dbReference>
<keyword evidence="2" id="KW-0238">DNA-binding</keyword>
<evidence type="ECO:0000256" key="3">
    <source>
        <dbReference type="ARBA" id="ARBA00023163"/>
    </source>
</evidence>
<dbReference type="CDD" id="cd00093">
    <property type="entry name" value="HTH_XRE"/>
    <property type="match status" value="1"/>
</dbReference>
<evidence type="ECO:0000313" key="5">
    <source>
        <dbReference type="EMBL" id="MSB50537.1"/>
    </source>
</evidence>
<dbReference type="Pfam" id="PF01381">
    <property type="entry name" value="HTH_3"/>
    <property type="match status" value="1"/>
</dbReference>
<sequence length="81" mass="9236">MNPNLRYIGNEANFLKNIGFRIQFFRKKSGLSQEELAEKSGLSYSTISHIESSTPYPMSMVAIYRIANALDVAPYQLLKFD</sequence>
<dbReference type="EMBL" id="WKPO01000036">
    <property type="protein sequence ID" value="MSB50537.1"/>
    <property type="molecule type" value="Genomic_DNA"/>
</dbReference>
<proteinExistence type="predicted"/>
<dbReference type="SMART" id="SM00530">
    <property type="entry name" value="HTH_XRE"/>
    <property type="match status" value="1"/>
</dbReference>
<dbReference type="InterPro" id="IPR001387">
    <property type="entry name" value="Cro/C1-type_HTH"/>
</dbReference>
<dbReference type="InterPro" id="IPR010982">
    <property type="entry name" value="Lambda_DNA-bd_dom_sf"/>
</dbReference>
<dbReference type="PANTHER" id="PTHR46797:SF23">
    <property type="entry name" value="HTH-TYPE TRANSCRIPTIONAL REGULATOR SUTR"/>
    <property type="match status" value="1"/>
</dbReference>
<reference evidence="5 6" key="1">
    <citation type="journal article" date="2019" name="Nat. Med.">
        <title>A library of human gut bacterial isolates paired with longitudinal multiomics data enables mechanistic microbiome research.</title>
        <authorList>
            <person name="Poyet M."/>
            <person name="Groussin M."/>
            <person name="Gibbons S.M."/>
            <person name="Avila-Pacheco J."/>
            <person name="Jiang X."/>
            <person name="Kearney S.M."/>
            <person name="Perrotta A.R."/>
            <person name="Berdy B."/>
            <person name="Zhao S."/>
            <person name="Lieberman T.D."/>
            <person name="Swanson P.K."/>
            <person name="Smith M."/>
            <person name="Roesemann S."/>
            <person name="Alexander J.E."/>
            <person name="Rich S.A."/>
            <person name="Livny J."/>
            <person name="Vlamakis H."/>
            <person name="Clish C."/>
            <person name="Bullock K."/>
            <person name="Deik A."/>
            <person name="Scott J."/>
            <person name="Pierce K.A."/>
            <person name="Xavier R.J."/>
            <person name="Alm E.J."/>
        </authorList>
    </citation>
    <scope>NUCLEOTIDE SEQUENCE [LARGE SCALE GENOMIC DNA]</scope>
    <source>
        <strain evidence="5 6">BIOML-A5</strain>
    </source>
</reference>
<accession>A0A6I2RN29</accession>
<dbReference type="Gene3D" id="1.10.260.40">
    <property type="entry name" value="lambda repressor-like DNA-binding domains"/>
    <property type="match status" value="1"/>
</dbReference>
<dbReference type="Proteomes" id="UP000429811">
    <property type="component" value="Unassembled WGS sequence"/>
</dbReference>
<dbReference type="InterPro" id="IPR050807">
    <property type="entry name" value="TransReg_Diox_bact_type"/>
</dbReference>
<evidence type="ECO:0000256" key="2">
    <source>
        <dbReference type="ARBA" id="ARBA00023125"/>
    </source>
</evidence>
<evidence type="ECO:0000256" key="1">
    <source>
        <dbReference type="ARBA" id="ARBA00023015"/>
    </source>
</evidence>
<dbReference type="SUPFAM" id="SSF47413">
    <property type="entry name" value="lambda repressor-like DNA-binding domains"/>
    <property type="match status" value="1"/>
</dbReference>
<protein>
    <submittedName>
        <fullName evidence="5">Helix-turn-helix domain-containing protein</fullName>
    </submittedName>
</protein>
<dbReference type="AlphaFoldDB" id="A0A6I2RN29"/>
<keyword evidence="1" id="KW-0805">Transcription regulation</keyword>